<evidence type="ECO:0000313" key="1">
    <source>
        <dbReference type="EMBL" id="UVZ34845.1"/>
    </source>
</evidence>
<organism evidence="1">
    <name type="scientific">Melanchra picta nucleopolyhedrovirus</name>
    <dbReference type="NCBI Taxonomy" id="2975247"/>
    <lineage>
        <taxon>Viruses</taxon>
        <taxon>Viruses incertae sedis</taxon>
        <taxon>Naldaviricetes</taxon>
        <taxon>Lefavirales</taxon>
        <taxon>Baculoviridae</taxon>
        <taxon>Alphabaculovirus</taxon>
        <taxon>Alphabaculovirus maconfiguratae</taxon>
    </lineage>
</organism>
<protein>
    <submittedName>
        <fullName evidence="1">GP16</fullName>
    </submittedName>
</protein>
<name>A0AA49HDX0_NPVMC</name>
<proteinExistence type="predicted"/>
<dbReference type="EMBL" id="MW892740">
    <property type="protein sequence ID" value="UVZ34845.1"/>
    <property type="molecule type" value="Genomic_DNA"/>
</dbReference>
<reference evidence="1" key="1">
    <citation type="journal article" date="1968" name="J. Invertebr. Pathol.">
        <title>A previously undescribed polyhedrosis of the zebra caterpillar, Ceramica picta.</title>
        <authorList>
            <person name="Adams J.R."/>
            <person name="Wallis R.L."/>
            <person name="Wilcox T.A."/>
            <person name="Faust R.M."/>
        </authorList>
    </citation>
    <scope>NUCLEOTIDE SEQUENCE</scope>
    <source>
        <strain evidence="1">185</strain>
        <strain evidence="2">600</strain>
    </source>
</reference>
<evidence type="ECO:0000313" key="2">
    <source>
        <dbReference type="EMBL" id="UVZ35016.1"/>
    </source>
</evidence>
<sequence length="95" mass="10824">MNYSTVILLVVAAYLWHANSLHNEIAVIKKLLVVIYESVEAKFNNISQEMSTFHTSVMTTMTRLHNMTRHSIDLILVNSKKIDDINGKIDTLLAH</sequence>
<accession>A0AA49HDX0</accession>
<reference evidence="1" key="2">
    <citation type="submission" date="2021-04" db="EMBL/GenBank/DDBJ databases">
        <title>Melanchra picta nucleopolyhedrovirus is an isolate of species Mamestra configurata nucleopolyhedrovirus A.</title>
        <authorList>
            <person name="Harrison R.L."/>
            <person name="Rowley D.L."/>
        </authorList>
    </citation>
    <scope>NUCLEOTIDE SEQUENCE</scope>
    <source>
        <strain evidence="1">185</strain>
        <strain evidence="2">600</strain>
    </source>
</reference>
<dbReference type="EMBL" id="MW892741">
    <property type="protein sequence ID" value="UVZ35016.1"/>
    <property type="molecule type" value="Genomic_DNA"/>
</dbReference>